<evidence type="ECO:0000313" key="2">
    <source>
        <dbReference type="EMBL" id="KAF4470604.1"/>
    </source>
</evidence>
<sequence length="149" mass="17051">MIAPMDSQIPEKGTLIEAPWSAQVTIREVLLTIDVGGLTFYGVIAETQDGEPWDWMRSECLLWVFNDRTGFRRWQDTCQPLGFSSQETESKFDRIVGHYETSDGECFLAVQWKDRPCPTWEPERDMTTCANAVTSYFLRAIASRDETLG</sequence>
<comment type="caution">
    <text evidence="2">The sequence shown here is derived from an EMBL/GenBank/DDBJ whole genome shotgun (WGS) entry which is preliminary data.</text>
</comment>
<evidence type="ECO:0000313" key="3">
    <source>
        <dbReference type="Proteomes" id="UP000554235"/>
    </source>
</evidence>
<dbReference type="EMBL" id="JAADYS010000321">
    <property type="protein sequence ID" value="KAF4470604.1"/>
    <property type="molecule type" value="Genomic_DNA"/>
</dbReference>
<evidence type="ECO:0008006" key="4">
    <source>
        <dbReference type="Google" id="ProtNLM"/>
    </source>
</evidence>
<dbReference type="OrthoDB" id="5235533at2759"/>
<dbReference type="AlphaFoldDB" id="A0A8H4LNE7"/>
<comment type="subunit">
    <text evidence="1">Component of the NuA4 histone acetyltransferase complex.</text>
</comment>
<protein>
    <recommendedName>
        <fullName evidence="4">Chromo domain-containing protein</fullName>
    </recommendedName>
</protein>
<dbReference type="SUPFAM" id="SSF54160">
    <property type="entry name" value="Chromo domain-like"/>
    <property type="match status" value="1"/>
</dbReference>
<dbReference type="Proteomes" id="UP000554235">
    <property type="component" value="Unassembled WGS sequence"/>
</dbReference>
<accession>A0A8H4LNE7</accession>
<proteinExistence type="predicted"/>
<name>A0A8H4LNE7_9HYPO</name>
<dbReference type="Gene3D" id="2.40.50.40">
    <property type="match status" value="1"/>
</dbReference>
<gene>
    <name evidence="2" type="ORF">FALBO_2493</name>
</gene>
<keyword evidence="3" id="KW-1185">Reference proteome</keyword>
<reference evidence="2 3" key="1">
    <citation type="submission" date="2020-01" db="EMBL/GenBank/DDBJ databases">
        <title>Identification and distribution of gene clusters putatively required for synthesis of sphingolipid metabolism inhibitors in phylogenetically diverse species of the filamentous fungus Fusarium.</title>
        <authorList>
            <person name="Kim H.-S."/>
            <person name="Busman M."/>
            <person name="Brown D.W."/>
            <person name="Divon H."/>
            <person name="Uhlig S."/>
            <person name="Proctor R.H."/>
        </authorList>
    </citation>
    <scope>NUCLEOTIDE SEQUENCE [LARGE SCALE GENOMIC DNA]</scope>
    <source>
        <strain evidence="2 3">NRRL 20459</strain>
    </source>
</reference>
<organism evidence="2 3">
    <name type="scientific">Fusarium albosuccineum</name>
    <dbReference type="NCBI Taxonomy" id="1237068"/>
    <lineage>
        <taxon>Eukaryota</taxon>
        <taxon>Fungi</taxon>
        <taxon>Dikarya</taxon>
        <taxon>Ascomycota</taxon>
        <taxon>Pezizomycotina</taxon>
        <taxon>Sordariomycetes</taxon>
        <taxon>Hypocreomycetidae</taxon>
        <taxon>Hypocreales</taxon>
        <taxon>Nectriaceae</taxon>
        <taxon>Fusarium</taxon>
        <taxon>Fusarium decemcellulare species complex</taxon>
    </lineage>
</organism>
<evidence type="ECO:0000256" key="1">
    <source>
        <dbReference type="ARBA" id="ARBA00011353"/>
    </source>
</evidence>
<dbReference type="InterPro" id="IPR016197">
    <property type="entry name" value="Chromo-like_dom_sf"/>
</dbReference>